<keyword evidence="6 7" id="KW-0460">Magnesium</keyword>
<protein>
    <recommendedName>
        <fullName evidence="7">Succinate--CoA ligase [ADP-forming] subunit beta</fullName>
        <ecNumber evidence="7">6.2.1.5</ecNumber>
    </recommendedName>
    <alternativeName>
        <fullName evidence="7">Succinyl-CoA synthetase subunit beta</fullName>
        <shortName evidence="7">SCS-beta</shortName>
    </alternativeName>
</protein>
<dbReference type="InterPro" id="IPR013650">
    <property type="entry name" value="ATP-grasp_succ-CoA_synth-type"/>
</dbReference>
<accession>A0A1I3BP48</accession>
<comment type="function">
    <text evidence="7">Succinyl-CoA synthetase functions in the citric acid cycle (TCA), coupling the hydrolysis of succinyl-CoA to the synthesis of either ATP or GTP and thus represents the only step of substrate-level phosphorylation in the TCA. The beta subunit provides nucleotide specificity of the enzyme and binds the substrate succinate, while the binding sites for coenzyme A and phosphate are found in the alpha subunit.</text>
</comment>
<dbReference type="GO" id="GO:0004776">
    <property type="term" value="F:succinate-CoA ligase (GDP-forming) activity"/>
    <property type="evidence" value="ECO:0007669"/>
    <property type="project" value="RHEA"/>
</dbReference>
<dbReference type="NCBIfam" id="NF001913">
    <property type="entry name" value="PRK00696.1"/>
    <property type="match status" value="1"/>
</dbReference>
<dbReference type="Gene3D" id="3.30.470.20">
    <property type="entry name" value="ATP-grasp fold, B domain"/>
    <property type="match status" value="1"/>
</dbReference>
<dbReference type="InterPro" id="IPR005811">
    <property type="entry name" value="SUCC_ACL_C"/>
</dbReference>
<dbReference type="PROSITE" id="PS01217">
    <property type="entry name" value="SUCCINYL_COA_LIG_3"/>
    <property type="match status" value="1"/>
</dbReference>
<feature type="domain" description="ATP-grasp" evidence="9">
    <location>
        <begin position="58"/>
        <end position="104"/>
    </location>
</feature>
<dbReference type="EC" id="6.2.1.5" evidence="7"/>
<evidence type="ECO:0000256" key="2">
    <source>
        <dbReference type="ARBA" id="ARBA00022532"/>
    </source>
</evidence>
<dbReference type="GO" id="GO:0006099">
    <property type="term" value="P:tricarboxylic acid cycle"/>
    <property type="evidence" value="ECO:0007669"/>
    <property type="project" value="UniProtKB-UniRule"/>
</dbReference>
<evidence type="ECO:0000256" key="4">
    <source>
        <dbReference type="ARBA" id="ARBA00022723"/>
    </source>
</evidence>
<reference evidence="11" key="1">
    <citation type="submission" date="2016-10" db="EMBL/GenBank/DDBJ databases">
        <authorList>
            <person name="Varghese N."/>
            <person name="Submissions S."/>
        </authorList>
    </citation>
    <scope>NUCLEOTIDE SEQUENCE [LARGE SCALE GENOMIC DNA]</scope>
    <source>
        <strain evidence="11">DSM 26348</strain>
    </source>
</reference>
<keyword evidence="2 7" id="KW-0816">Tricarboxylic acid cycle</keyword>
<dbReference type="HAMAP" id="MF_00558">
    <property type="entry name" value="Succ_CoA_beta"/>
    <property type="match status" value="1"/>
</dbReference>
<sequence>MSICGSIPVFLSRFRFAAPANIIRKRLDFLQRHPSADVLAVLFSTHFANMKIHEYQAKELFAKAGVPIPRGIVVKNAADAAKAYEQLGTKVCVVKSQIHAGGRGKGRFKEHPEQPGVVLVKSAEQAVENAQRMLGSTLVTIQTGDEGKLVSTLYVEQGLDIAKELYLAIVVDREIGLPVIIASAEGGMAIEDIAHDHPEKIFREAYDPGIGLQPYQVRKLCRVLGLDAAAQKSAATFFPKICEFFVKADSSMTEINPLVVTKDGQLLALDAKVTFDDNALFRHKDFLELRDLAEEEPAEIQAANTGLSYVKLDGNIGCLVNGAGLAMSTMDLIKLHGGEPANFLDVGGGANVEQVTEAFRIILADKNVKAILVNIFGGIMKCDTIVEALLGAYDKIGITVPLVVRLEGTNVELAREMLKNSGKKITTGMDLTDAAKKVVATLGA</sequence>
<dbReference type="PIRSF" id="PIRSF001554">
    <property type="entry name" value="SucCS_beta"/>
    <property type="match status" value="1"/>
</dbReference>
<dbReference type="GO" id="GO:0004775">
    <property type="term" value="F:succinate-CoA ligase (ADP-forming) activity"/>
    <property type="evidence" value="ECO:0007669"/>
    <property type="project" value="UniProtKB-UniRule"/>
</dbReference>
<keyword evidence="4 7" id="KW-0479">Metal-binding</keyword>
<evidence type="ECO:0000256" key="7">
    <source>
        <dbReference type="HAMAP-Rule" id="MF_00558"/>
    </source>
</evidence>
<comment type="similarity">
    <text evidence="1 7">Belongs to the succinate/malate CoA ligase beta subunit family.</text>
</comment>
<dbReference type="GO" id="GO:0005524">
    <property type="term" value="F:ATP binding"/>
    <property type="evidence" value="ECO:0007669"/>
    <property type="project" value="UniProtKB-UniRule"/>
</dbReference>
<feature type="binding site" evidence="7">
    <location>
        <position position="159"/>
    </location>
    <ligand>
        <name>ATP</name>
        <dbReference type="ChEBI" id="CHEBI:30616"/>
    </ligand>
</feature>
<feature type="binding site" evidence="7">
    <location>
        <position position="164"/>
    </location>
    <ligand>
        <name>ATP</name>
        <dbReference type="ChEBI" id="CHEBI:30616"/>
    </ligand>
</feature>
<feature type="binding site" evidence="7">
    <location>
        <position position="156"/>
    </location>
    <ligand>
        <name>ATP</name>
        <dbReference type="ChEBI" id="CHEBI:30616"/>
    </ligand>
</feature>
<dbReference type="PANTHER" id="PTHR11815">
    <property type="entry name" value="SUCCINYL-COA SYNTHETASE BETA CHAIN"/>
    <property type="match status" value="1"/>
</dbReference>
<dbReference type="InterPro" id="IPR016102">
    <property type="entry name" value="Succinyl-CoA_synth-like"/>
</dbReference>
<feature type="binding site" evidence="7">
    <location>
        <position position="95"/>
    </location>
    <ligand>
        <name>ATP</name>
        <dbReference type="ChEBI" id="CHEBI:30616"/>
    </ligand>
</feature>
<comment type="subunit">
    <text evidence="7">Heterotetramer of two alpha and two beta subunits.</text>
</comment>
<dbReference type="InterPro" id="IPR011761">
    <property type="entry name" value="ATP-grasp"/>
</dbReference>
<dbReference type="Pfam" id="PF00549">
    <property type="entry name" value="Ligase_CoA"/>
    <property type="match status" value="1"/>
</dbReference>
<dbReference type="STRING" id="1576369.SAMN05421753_101542"/>
<dbReference type="Gene3D" id="3.30.1490.20">
    <property type="entry name" value="ATP-grasp fold, A domain"/>
    <property type="match status" value="1"/>
</dbReference>
<comment type="catalytic activity">
    <reaction evidence="7">
        <text>succinate + ATP + CoA = succinyl-CoA + ADP + phosphate</text>
        <dbReference type="Rhea" id="RHEA:17661"/>
        <dbReference type="ChEBI" id="CHEBI:30031"/>
        <dbReference type="ChEBI" id="CHEBI:30616"/>
        <dbReference type="ChEBI" id="CHEBI:43474"/>
        <dbReference type="ChEBI" id="CHEBI:57287"/>
        <dbReference type="ChEBI" id="CHEBI:57292"/>
        <dbReference type="ChEBI" id="CHEBI:456216"/>
        <dbReference type="EC" id="6.2.1.5"/>
    </reaction>
</comment>
<proteinExistence type="inferred from homology"/>
<dbReference type="PANTHER" id="PTHR11815:SF10">
    <property type="entry name" value="SUCCINATE--COA LIGASE [GDP-FORMING] SUBUNIT BETA, MITOCHONDRIAL"/>
    <property type="match status" value="1"/>
</dbReference>
<organism evidence="10 11">
    <name type="scientific">Planctomicrobium piriforme</name>
    <dbReference type="NCBI Taxonomy" id="1576369"/>
    <lineage>
        <taxon>Bacteria</taxon>
        <taxon>Pseudomonadati</taxon>
        <taxon>Planctomycetota</taxon>
        <taxon>Planctomycetia</taxon>
        <taxon>Planctomycetales</taxon>
        <taxon>Planctomycetaceae</taxon>
        <taxon>Planctomicrobium</taxon>
    </lineage>
</organism>
<dbReference type="EMBL" id="FOQD01000001">
    <property type="protein sequence ID" value="SFH63561.1"/>
    <property type="molecule type" value="Genomic_DNA"/>
</dbReference>
<keyword evidence="3 7" id="KW-0436">Ligase</keyword>
<dbReference type="GO" id="GO:0006104">
    <property type="term" value="P:succinyl-CoA metabolic process"/>
    <property type="evidence" value="ECO:0007669"/>
    <property type="project" value="TreeGrafter"/>
</dbReference>
<evidence type="ECO:0000256" key="8">
    <source>
        <dbReference type="PROSITE-ProRule" id="PRU00409"/>
    </source>
</evidence>
<dbReference type="SUPFAM" id="SSF56059">
    <property type="entry name" value="Glutathione synthetase ATP-binding domain-like"/>
    <property type="match status" value="1"/>
</dbReference>
<keyword evidence="11" id="KW-1185">Reference proteome</keyword>
<dbReference type="InterPro" id="IPR017866">
    <property type="entry name" value="Succ-CoA_synthase_bsu_CS"/>
</dbReference>
<dbReference type="FunFam" id="3.30.470.20:FF:000002">
    <property type="entry name" value="Succinate--CoA ligase [ADP-forming] subunit beta"/>
    <property type="match status" value="1"/>
</dbReference>
<keyword evidence="7 8" id="KW-0067">ATP-binding</keyword>
<feature type="binding site" evidence="7">
    <location>
        <begin position="378"/>
        <end position="380"/>
    </location>
    <ligand>
        <name>substrate</name>
        <note>ligand shared with subunit alpha</note>
    </ligand>
</feature>
<evidence type="ECO:0000256" key="5">
    <source>
        <dbReference type="ARBA" id="ARBA00022741"/>
    </source>
</evidence>
<comment type="cofactor">
    <cofactor evidence="7">
        <name>Mg(2+)</name>
        <dbReference type="ChEBI" id="CHEBI:18420"/>
    </cofactor>
    <text evidence="7">Binds 1 Mg(2+) ion per subunit.</text>
</comment>
<dbReference type="UniPathway" id="UPA00223">
    <property type="reaction ID" value="UER00999"/>
</dbReference>
<comment type="catalytic activity">
    <reaction evidence="7">
        <text>GTP + succinate + CoA = succinyl-CoA + GDP + phosphate</text>
        <dbReference type="Rhea" id="RHEA:22120"/>
        <dbReference type="ChEBI" id="CHEBI:30031"/>
        <dbReference type="ChEBI" id="CHEBI:37565"/>
        <dbReference type="ChEBI" id="CHEBI:43474"/>
        <dbReference type="ChEBI" id="CHEBI:57287"/>
        <dbReference type="ChEBI" id="CHEBI:57292"/>
        <dbReference type="ChEBI" id="CHEBI:58189"/>
    </reaction>
</comment>
<dbReference type="SUPFAM" id="SSF52210">
    <property type="entry name" value="Succinyl-CoA synthetase domains"/>
    <property type="match status" value="1"/>
</dbReference>
<dbReference type="PROSITE" id="PS50975">
    <property type="entry name" value="ATP_GRASP"/>
    <property type="match status" value="1"/>
</dbReference>
<feature type="binding site" evidence="7">
    <location>
        <begin position="102"/>
        <end position="104"/>
    </location>
    <ligand>
        <name>ATP</name>
        <dbReference type="ChEBI" id="CHEBI:30616"/>
    </ligand>
</feature>
<feature type="binding site" evidence="7">
    <location>
        <position position="321"/>
    </location>
    <ligand>
        <name>substrate</name>
        <note>ligand shared with subunit alpha</note>
    </ligand>
</feature>
<feature type="binding site" evidence="7">
    <location>
        <position position="256"/>
    </location>
    <ligand>
        <name>Mg(2+)</name>
        <dbReference type="ChEBI" id="CHEBI:18420"/>
    </ligand>
</feature>
<dbReference type="InterPro" id="IPR005809">
    <property type="entry name" value="Succ_CoA_ligase-like_bsu"/>
</dbReference>
<dbReference type="AlphaFoldDB" id="A0A1I3BP48"/>
<name>A0A1I3BP48_9PLAN</name>
<evidence type="ECO:0000256" key="6">
    <source>
        <dbReference type="ARBA" id="ARBA00022842"/>
    </source>
</evidence>
<evidence type="ECO:0000259" key="9">
    <source>
        <dbReference type="PROSITE" id="PS50975"/>
    </source>
</evidence>
<dbReference type="InterPro" id="IPR013815">
    <property type="entry name" value="ATP_grasp_subdomain_1"/>
</dbReference>
<dbReference type="GO" id="GO:0000287">
    <property type="term" value="F:magnesium ion binding"/>
    <property type="evidence" value="ECO:0007669"/>
    <property type="project" value="UniProtKB-UniRule"/>
</dbReference>
<evidence type="ECO:0000256" key="1">
    <source>
        <dbReference type="ARBA" id="ARBA00009182"/>
    </source>
</evidence>
<evidence type="ECO:0000256" key="3">
    <source>
        <dbReference type="ARBA" id="ARBA00022598"/>
    </source>
</evidence>
<dbReference type="NCBIfam" id="TIGR01016">
    <property type="entry name" value="sucCoAbeta"/>
    <property type="match status" value="1"/>
</dbReference>
<dbReference type="GO" id="GO:0042709">
    <property type="term" value="C:succinate-CoA ligase complex"/>
    <property type="evidence" value="ECO:0007669"/>
    <property type="project" value="TreeGrafter"/>
</dbReference>
<feature type="binding site" evidence="7">
    <location>
        <position position="270"/>
    </location>
    <ligand>
        <name>Mg(2+)</name>
        <dbReference type="ChEBI" id="CHEBI:18420"/>
    </ligand>
</feature>
<evidence type="ECO:0000313" key="10">
    <source>
        <dbReference type="EMBL" id="SFH63561.1"/>
    </source>
</evidence>
<dbReference type="GO" id="GO:0005829">
    <property type="term" value="C:cytosol"/>
    <property type="evidence" value="ECO:0007669"/>
    <property type="project" value="TreeGrafter"/>
</dbReference>
<dbReference type="FunFam" id="3.30.1490.20:FF:000002">
    <property type="entry name" value="Succinate--CoA ligase [ADP-forming] subunit beta"/>
    <property type="match status" value="1"/>
</dbReference>
<keyword evidence="5 7" id="KW-0547">Nucleotide-binding</keyword>
<dbReference type="Pfam" id="PF08442">
    <property type="entry name" value="ATP-grasp_2"/>
    <property type="match status" value="1"/>
</dbReference>
<comment type="pathway">
    <text evidence="7">Carbohydrate metabolism; tricarboxylic acid cycle; succinate from succinyl-CoA (ligase route): step 1/1.</text>
</comment>
<gene>
    <name evidence="7" type="primary">sucC</name>
    <name evidence="10" type="ORF">SAMN05421753_101542</name>
</gene>
<dbReference type="FunFam" id="3.40.50.261:FF:000001">
    <property type="entry name" value="Succinate--CoA ligase [ADP-forming] subunit beta"/>
    <property type="match status" value="1"/>
</dbReference>
<evidence type="ECO:0000313" key="11">
    <source>
        <dbReference type="Proteomes" id="UP000199518"/>
    </source>
</evidence>
<dbReference type="Proteomes" id="UP000199518">
    <property type="component" value="Unassembled WGS sequence"/>
</dbReference>
<dbReference type="Gene3D" id="3.40.50.261">
    <property type="entry name" value="Succinyl-CoA synthetase domains"/>
    <property type="match status" value="1"/>
</dbReference>